<accession>A0A662ZKK8</accession>
<dbReference type="RefSeq" id="WP_093143497.1">
    <property type="nucleotide sequence ID" value="NZ_FOXF01000059.1"/>
</dbReference>
<dbReference type="AlphaFoldDB" id="A0A662ZKK8"/>
<evidence type="ECO:0000313" key="1">
    <source>
        <dbReference type="EMBL" id="SFP70381.1"/>
    </source>
</evidence>
<organism evidence="1 2">
    <name type="scientific">Ruminobacter amylophilus</name>
    <dbReference type="NCBI Taxonomy" id="867"/>
    <lineage>
        <taxon>Bacteria</taxon>
        <taxon>Pseudomonadati</taxon>
        <taxon>Pseudomonadota</taxon>
        <taxon>Gammaproteobacteria</taxon>
        <taxon>Aeromonadales</taxon>
        <taxon>Succinivibrionaceae</taxon>
        <taxon>Ruminobacter</taxon>
    </lineage>
</organism>
<sequence length="99" mass="11284">MPANNENIKITVVEKRGKRGCDYCHRVGDVYDYAKDAGKLCPWMLTVANMYITKLRDGHTFSRGPEVPDGAVTFCCPDPRVMNIFQIEYTGKIEDKDHK</sequence>
<dbReference type="NCBIfam" id="TIGR04076">
    <property type="entry name" value="TIGR04076 family protein"/>
    <property type="match status" value="1"/>
</dbReference>
<evidence type="ECO:0000313" key="2">
    <source>
        <dbReference type="Proteomes" id="UP000243745"/>
    </source>
</evidence>
<proteinExistence type="predicted"/>
<reference evidence="1 2" key="1">
    <citation type="submission" date="2016-10" db="EMBL/GenBank/DDBJ databases">
        <authorList>
            <person name="Varghese N."/>
            <person name="Submissions S."/>
        </authorList>
    </citation>
    <scope>NUCLEOTIDE SEQUENCE [LARGE SCALE GENOMIC DNA]</scope>
    <source>
        <strain evidence="1 2">DSM 1361</strain>
    </source>
</reference>
<keyword evidence="2" id="KW-1185">Reference proteome</keyword>
<name>A0A662ZKK8_9GAMM</name>
<dbReference type="InterPro" id="IPR023811">
    <property type="entry name" value="CHP04076"/>
</dbReference>
<dbReference type="EMBL" id="FOXF01000059">
    <property type="protein sequence ID" value="SFP70381.1"/>
    <property type="molecule type" value="Genomic_DNA"/>
</dbReference>
<dbReference type="Proteomes" id="UP000243745">
    <property type="component" value="Unassembled WGS sequence"/>
</dbReference>
<gene>
    <name evidence="1" type="ORF">SAMN02910344_02098</name>
</gene>
<dbReference type="OrthoDB" id="5518200at2"/>
<protein>
    <submittedName>
        <fullName evidence="1">TIGR04076 family protein</fullName>
    </submittedName>
</protein>